<dbReference type="PANTHER" id="PTHR15040:SF3">
    <property type="entry name" value="SI:DKEY-14D8.6-RELATED"/>
    <property type="match status" value="1"/>
</dbReference>
<reference evidence="6" key="1">
    <citation type="submission" date="2025-08" db="UniProtKB">
        <authorList>
            <consortium name="RefSeq"/>
        </authorList>
    </citation>
    <scope>IDENTIFICATION</scope>
    <source>
        <strain evidence="6">Wakin</strain>
        <tissue evidence="6">Muscle</tissue>
    </source>
</reference>
<dbReference type="GO" id="GO:0031012">
    <property type="term" value="C:extracellular matrix"/>
    <property type="evidence" value="ECO:0007669"/>
    <property type="project" value="TreeGrafter"/>
</dbReference>
<evidence type="ECO:0000256" key="3">
    <source>
        <dbReference type="ARBA" id="ARBA00022525"/>
    </source>
</evidence>
<dbReference type="GO" id="GO:0005615">
    <property type="term" value="C:extracellular space"/>
    <property type="evidence" value="ECO:0007669"/>
    <property type="project" value="TreeGrafter"/>
</dbReference>
<name>A0A6P6L7P5_CARAU</name>
<keyword evidence="5" id="KW-1185">Reference proteome</keyword>
<keyword evidence="4" id="KW-1015">Disulfide bond</keyword>
<evidence type="ECO:0000256" key="1">
    <source>
        <dbReference type="ARBA" id="ARBA00004613"/>
    </source>
</evidence>
<dbReference type="Pfam" id="PF14704">
    <property type="entry name" value="DERM"/>
    <property type="match status" value="1"/>
</dbReference>
<accession>A0A6P6L7P5</accession>
<sequence>MDQIQLISSTLSSEKLDKERLLLQDWHDNYDETLNFQCPPGQSISSISSYHNSYHDDRRWKFSCKPTFSWGTDCFLSPYVNDFDETFSFECPPHHVIAGINSYHNNYHEDRRWQFYCCRSKCTSEVRGHCHSGCQWTSFVNSFDEYFFWTVPIQRVLVGTGSYHDDFHEDRRWRYKYCLQQSCK</sequence>
<comment type="subcellular location">
    <subcellularLocation>
        <location evidence="1">Secreted</location>
    </subcellularLocation>
</comment>
<dbReference type="AlphaFoldDB" id="A0A6P6L7P5"/>
<dbReference type="OrthoDB" id="5975249at2759"/>
<evidence type="ECO:0000256" key="2">
    <source>
        <dbReference type="ARBA" id="ARBA00008712"/>
    </source>
</evidence>
<dbReference type="GeneID" id="113056995"/>
<proteinExistence type="inferred from homology"/>
<comment type="similarity">
    <text evidence="2">Belongs to the dermatopontin family.</text>
</comment>
<organism evidence="5 6">
    <name type="scientific">Carassius auratus</name>
    <name type="common">Goldfish</name>
    <dbReference type="NCBI Taxonomy" id="7957"/>
    <lineage>
        <taxon>Eukaryota</taxon>
        <taxon>Metazoa</taxon>
        <taxon>Chordata</taxon>
        <taxon>Craniata</taxon>
        <taxon>Vertebrata</taxon>
        <taxon>Euteleostomi</taxon>
        <taxon>Actinopterygii</taxon>
        <taxon>Neopterygii</taxon>
        <taxon>Teleostei</taxon>
        <taxon>Ostariophysi</taxon>
        <taxon>Cypriniformes</taxon>
        <taxon>Cyprinidae</taxon>
        <taxon>Cyprininae</taxon>
        <taxon>Carassius</taxon>
    </lineage>
</organism>
<evidence type="ECO:0000313" key="5">
    <source>
        <dbReference type="Proteomes" id="UP000515129"/>
    </source>
</evidence>
<dbReference type="PANTHER" id="PTHR15040">
    <property type="entry name" value="DERMATOPONTIN-RELATED"/>
    <property type="match status" value="1"/>
</dbReference>
<dbReference type="KEGG" id="caua:113056995"/>
<evidence type="ECO:0000256" key="4">
    <source>
        <dbReference type="ARBA" id="ARBA00023157"/>
    </source>
</evidence>
<dbReference type="GO" id="GO:0030199">
    <property type="term" value="P:collagen fibril organization"/>
    <property type="evidence" value="ECO:0007669"/>
    <property type="project" value="TreeGrafter"/>
</dbReference>
<dbReference type="Proteomes" id="UP000515129">
    <property type="component" value="Chromosome 4"/>
</dbReference>
<gene>
    <name evidence="6" type="primary">LOC113056995</name>
</gene>
<keyword evidence="3" id="KW-0964">Secreted</keyword>
<evidence type="ECO:0000313" key="6">
    <source>
        <dbReference type="RefSeq" id="XP_026079762.1"/>
    </source>
</evidence>
<dbReference type="InterPro" id="IPR026645">
    <property type="entry name" value="Dermatopontin"/>
</dbReference>
<dbReference type="RefSeq" id="XP_026079762.1">
    <property type="nucleotide sequence ID" value="XM_026223977.1"/>
</dbReference>
<protein>
    <submittedName>
        <fullName evidence="6">Hemagglutinin/amebocyte aggregation factor-like</fullName>
    </submittedName>
</protein>